<dbReference type="EMBL" id="CP001968">
    <property type="protein sequence ID" value="ADD66938.1"/>
    <property type="molecule type" value="Genomic_DNA"/>
</dbReference>
<organism evidence="1 2">
    <name type="scientific">Denitrovibrio acetiphilus (strain DSM 12809 / NBRC 114555 / N2460)</name>
    <dbReference type="NCBI Taxonomy" id="522772"/>
    <lineage>
        <taxon>Bacteria</taxon>
        <taxon>Pseudomonadati</taxon>
        <taxon>Deferribacterota</taxon>
        <taxon>Deferribacteres</taxon>
        <taxon>Deferribacterales</taxon>
        <taxon>Geovibrionaceae</taxon>
        <taxon>Denitrovibrio</taxon>
    </lineage>
</organism>
<dbReference type="Pfam" id="PF19842">
    <property type="entry name" value="YqeC"/>
    <property type="match status" value="2"/>
</dbReference>
<dbReference type="InterPro" id="IPR036565">
    <property type="entry name" value="Mur-like_cat_sf"/>
</dbReference>
<dbReference type="KEGG" id="dap:Dacet_0132"/>
<accession>D4H1W1</accession>
<dbReference type="STRING" id="522772.Dacet_0132"/>
<proteinExistence type="predicted"/>
<evidence type="ECO:0008006" key="3">
    <source>
        <dbReference type="Google" id="ProtNLM"/>
    </source>
</evidence>
<dbReference type="InterPro" id="IPR017587">
    <property type="entry name" value="YqeC"/>
</dbReference>
<dbReference type="Proteomes" id="UP000002012">
    <property type="component" value="Chromosome"/>
</dbReference>
<dbReference type="Gene3D" id="3.40.1190.10">
    <property type="entry name" value="Mur-like, catalytic domain"/>
    <property type="match status" value="1"/>
</dbReference>
<dbReference type="NCBIfam" id="TIGR03172">
    <property type="entry name" value="selenium cofactor biosynthesis protein YqeC"/>
    <property type="match status" value="1"/>
</dbReference>
<dbReference type="HOGENOM" id="CLU_068045_2_1_0"/>
<evidence type="ECO:0000313" key="1">
    <source>
        <dbReference type="EMBL" id="ADD66938.1"/>
    </source>
</evidence>
<dbReference type="GO" id="GO:0005524">
    <property type="term" value="F:ATP binding"/>
    <property type="evidence" value="ECO:0007669"/>
    <property type="project" value="InterPro"/>
</dbReference>
<dbReference type="PaxDb" id="522772-Dacet_0132"/>
<evidence type="ECO:0000313" key="2">
    <source>
        <dbReference type="Proteomes" id="UP000002012"/>
    </source>
</evidence>
<dbReference type="FunCoup" id="D4H1W1">
    <property type="interactions" value="4"/>
</dbReference>
<dbReference type="InParanoid" id="D4H1W1"/>
<keyword evidence="2" id="KW-1185">Reference proteome</keyword>
<reference evidence="1 2" key="1">
    <citation type="journal article" date="2010" name="Stand. Genomic Sci.">
        <title>Complete genome sequence of Denitrovibrio acetiphilus type strain (N2460).</title>
        <authorList>
            <person name="Kiss H."/>
            <person name="Lang E."/>
            <person name="Lapidus A."/>
            <person name="Copeland A."/>
            <person name="Nolan M."/>
            <person name="Glavina Del Rio T."/>
            <person name="Chen F."/>
            <person name="Lucas S."/>
            <person name="Tice H."/>
            <person name="Cheng J.F."/>
            <person name="Han C."/>
            <person name="Goodwin L."/>
            <person name="Pitluck S."/>
            <person name="Liolios K."/>
            <person name="Pati A."/>
            <person name="Ivanova N."/>
            <person name="Mavromatis K."/>
            <person name="Chen A."/>
            <person name="Palaniappan K."/>
            <person name="Land M."/>
            <person name="Hauser L."/>
            <person name="Chang Y.J."/>
            <person name="Jeffries C.D."/>
            <person name="Detter J.C."/>
            <person name="Brettin T."/>
            <person name="Spring S."/>
            <person name="Rohde M."/>
            <person name="Goker M."/>
            <person name="Woyke T."/>
            <person name="Bristow J."/>
            <person name="Eisen J.A."/>
            <person name="Markowitz V."/>
            <person name="Hugenholtz P."/>
            <person name="Kyrpides N.C."/>
            <person name="Klenk H.P."/>
        </authorList>
    </citation>
    <scope>NUCLEOTIDE SEQUENCE [LARGE SCALE GENOMIC DNA]</scope>
    <source>
        <strain evidence="2">DSM 12809 / NBRC 114555 / N2460</strain>
    </source>
</reference>
<gene>
    <name evidence="1" type="ordered locus">Dacet_0132</name>
</gene>
<protein>
    <recommendedName>
        <fullName evidence="3">Selenium-dependent hydroxylase accessory protein YqeC</fullName>
    </recommendedName>
</protein>
<name>D4H1W1_DENA2</name>
<dbReference type="OrthoDB" id="368187at2"/>
<dbReference type="RefSeq" id="WP_013009486.1">
    <property type="nucleotide sequence ID" value="NC_013943.1"/>
</dbReference>
<dbReference type="AlphaFoldDB" id="D4H1W1"/>
<dbReference type="eggNOG" id="COG1192">
    <property type="taxonomic scope" value="Bacteria"/>
</dbReference>
<sequence length="216" mass="23836">MIFDITRGDTVAVIGAGGKTTLMKFLAGKIKTAGMKPLISTTTRLGKHQIDDEFDYLVQIKDEKALAPDMDTLLQKMKEYDITLLEADGAACKRLKGWQKDEPVIPKFATVTIGVVDISLIGQTASEENIHRSEIFTSLTGLHMGDRITVQTMAKLINHKDGMFRHSNHTANCIFCAKAETPEQLANGKKLLPMLKDNIRVFAGSAQKGSVLELRY</sequence>